<dbReference type="PANTHER" id="PTHR12965:SF0">
    <property type="entry name" value="VACUOLAR PROTEIN SORTING-ASSOCIATED PROTEIN 54"/>
    <property type="match status" value="1"/>
</dbReference>
<feature type="region of interest" description="Disordered" evidence="7">
    <location>
        <begin position="153"/>
        <end position="185"/>
    </location>
</feature>
<evidence type="ECO:0000256" key="2">
    <source>
        <dbReference type="ARBA" id="ARBA00009150"/>
    </source>
</evidence>
<organism evidence="9 10">
    <name type="scientific">Lyophyllum shimeji</name>
    <name type="common">Hon-shimeji</name>
    <name type="synonym">Tricholoma shimeji</name>
    <dbReference type="NCBI Taxonomy" id="47721"/>
    <lineage>
        <taxon>Eukaryota</taxon>
        <taxon>Fungi</taxon>
        <taxon>Dikarya</taxon>
        <taxon>Basidiomycota</taxon>
        <taxon>Agaricomycotina</taxon>
        <taxon>Agaricomycetes</taxon>
        <taxon>Agaricomycetidae</taxon>
        <taxon>Agaricales</taxon>
        <taxon>Tricholomatineae</taxon>
        <taxon>Lyophyllaceae</taxon>
        <taxon>Lyophyllum</taxon>
    </lineage>
</organism>
<evidence type="ECO:0000313" key="10">
    <source>
        <dbReference type="Proteomes" id="UP001063166"/>
    </source>
</evidence>
<keyword evidence="6" id="KW-0175">Coiled coil</keyword>
<dbReference type="Proteomes" id="UP001063166">
    <property type="component" value="Unassembled WGS sequence"/>
</dbReference>
<reference evidence="9" key="1">
    <citation type="submission" date="2022-07" db="EMBL/GenBank/DDBJ databases">
        <title>The genome of Lyophyllum shimeji provides insight into the initial evolution of ectomycorrhizal fungal genome.</title>
        <authorList>
            <person name="Kobayashi Y."/>
            <person name="Shibata T."/>
            <person name="Hirakawa H."/>
            <person name="Shigenobu S."/>
            <person name="Nishiyama T."/>
            <person name="Yamada A."/>
            <person name="Hasebe M."/>
            <person name="Kawaguchi M."/>
        </authorList>
    </citation>
    <scope>NUCLEOTIDE SEQUENCE</scope>
    <source>
        <strain evidence="9">AT787</strain>
    </source>
</reference>
<feature type="compositionally biased region" description="Pro residues" evidence="7">
    <location>
        <begin position="1204"/>
        <end position="1233"/>
    </location>
</feature>
<feature type="region of interest" description="Disordered" evidence="7">
    <location>
        <begin position="1085"/>
        <end position="1316"/>
    </location>
</feature>
<feature type="compositionally biased region" description="Low complexity" evidence="7">
    <location>
        <begin position="1095"/>
        <end position="1125"/>
    </location>
</feature>
<keyword evidence="5" id="KW-0333">Golgi apparatus</keyword>
<sequence length="1316" mass="140532">MSDSESVTPSRPPSPLSALPNTARPYRFTWDPSSRRPGPESVSGTTEGRGGGDYFSAQPRLSVLNNSSTAALALGALPQEWSSTKHGFHAISTVLNNPHKRQAPPKAHSSLPPVVPADLPRVRRKDFDPYLGAIGPEWERFQHNSQLGREGVAQLGAGPSTLPDREDDDDDDPTSSHVVALPGPKSVPPLNTVPEVFFQQSFNLGDPRTFNAVTEQSLTESSDPAALAHSLPLLEKFSHYADTVEQHLILEISRRSTSFFAALTNLHDLRAESEHCLTRIASLRRLLTDLDENSAKRGLEAVRRQARADNLVKVVEGVKVVGGVVEMGRVARGLVGAGQWGEALGVIEEMEKMWDGRGDEEEETVVEPSEKLPTVTEEQEEMSPVTARQDRPFLPPSQPTRAKKPPPNVPLSSLKAFSSLPEHLRALTMEIAASLSSELVSVLLADLVERINRGRKGVSTNGVNGNVDVGGLDAGLRDRLRPLLQGLVRTRGVKEGMLSWREVVLGEVRGVVKARLPAIDADDEGGTASGDGQAQANGVEKDGKNMTTQNANTRAGLAAHLRGMRHPEFMLLLQDIYLGLLNCVEGLQAQGRVIVEILETEVNVKELGPPPKTSSTTTTASSVSIPAVQDELADVLSSAAELANTQAAKVISLRVEEHAALELADFLVFFNESWGFVVRCEVLCRKMIVGLRGTVVSQAKVFLQAFHQARISRSAKLVEDEQWAPAEISPSLQHITDVIVDSAVRDAPELVIKSDADTIFSPLPSSSHTASATPQPPQPAPGKPDGAAGFGMAKAAGAKHLRIEERTYFAVSATAEVLVLLLDYLRLVVNLTMLTTDTMSRVIEFLKAFNSRTCQVVLGAGAMRSAGLKHITAKHLALASQSLSIMFELIPYVRETFRRHLSQKQAVMLVEFDKLKRDYQEHQNEIHSKLVAIMGERLNVHIKSLQAVDWNVPKPGGGVNDYIEILAKETVNLHKILSRYLSTQVVEYVMTQVFAAINHGLSEEYGRIELPHQEAKTRLLEDAKYLHQKLSALKNVGAPSGMLVTVISEKSLPRSQQPSSPPPVPTPTRSNTLSANQRLRGLLSGKSATFEKALPTPTRTSSLAASTSLSPTLLSRSASPAPAATVNPNVNGESVVLDDSDRSTSTAITTSTSGASPPSQAQKASSGFKQVEDMLMPGSDSESARGPDGPTDASAKLPGSGTLPLPPPDLQHRSPSPPLPPPPPHDTPSPPAPEVAASSGSASVSTGSEPESQAKPNVGGGEAGTWTRGSAAPAPGAATAADTNLGSSAPVPSQSDSQPLPPTPPAAAAAPDSHAQ</sequence>
<comment type="similarity">
    <text evidence="2">Belongs to the VPS54 family.</text>
</comment>
<evidence type="ECO:0000259" key="8">
    <source>
        <dbReference type="Pfam" id="PF07928"/>
    </source>
</evidence>
<dbReference type="Pfam" id="PF07928">
    <property type="entry name" value="Vps54"/>
    <property type="match status" value="1"/>
</dbReference>
<feature type="compositionally biased region" description="Low complexity" evidence="7">
    <location>
        <begin position="1234"/>
        <end position="1250"/>
    </location>
</feature>
<dbReference type="InterPro" id="IPR012501">
    <property type="entry name" value="Vps54_C"/>
</dbReference>
<feature type="compositionally biased region" description="Low complexity" evidence="7">
    <location>
        <begin position="1271"/>
        <end position="1281"/>
    </location>
</feature>
<feature type="region of interest" description="Disordered" evidence="7">
    <location>
        <begin position="764"/>
        <end position="789"/>
    </location>
</feature>
<evidence type="ECO:0000256" key="1">
    <source>
        <dbReference type="ARBA" id="ARBA00004601"/>
    </source>
</evidence>
<keyword evidence="3" id="KW-0813">Transport</keyword>
<evidence type="ECO:0000256" key="3">
    <source>
        <dbReference type="ARBA" id="ARBA00022448"/>
    </source>
</evidence>
<evidence type="ECO:0000313" key="9">
    <source>
        <dbReference type="EMBL" id="GLB34735.1"/>
    </source>
</evidence>
<feature type="region of interest" description="Disordered" evidence="7">
    <location>
        <begin position="1"/>
        <end position="58"/>
    </location>
</feature>
<protein>
    <submittedName>
        <fullName evidence="9">Vps54-like protein</fullName>
    </submittedName>
</protein>
<keyword evidence="10" id="KW-1185">Reference proteome</keyword>
<feature type="domain" description="Vacuolar protein sorting-associated protein 54 C-terminal" evidence="8">
    <location>
        <begin position="806"/>
        <end position="937"/>
    </location>
</feature>
<evidence type="ECO:0000256" key="7">
    <source>
        <dbReference type="SAM" id="MobiDB-lite"/>
    </source>
</evidence>
<feature type="region of interest" description="Disordered" evidence="7">
    <location>
        <begin position="356"/>
        <end position="410"/>
    </location>
</feature>
<feature type="region of interest" description="Disordered" evidence="7">
    <location>
        <begin position="98"/>
        <end position="117"/>
    </location>
</feature>
<comment type="caution">
    <text evidence="9">The sequence shown here is derived from an EMBL/GenBank/DDBJ whole genome shotgun (WGS) entry which is preliminary data.</text>
</comment>
<evidence type="ECO:0000256" key="4">
    <source>
        <dbReference type="ARBA" id="ARBA00022927"/>
    </source>
</evidence>
<dbReference type="GO" id="GO:0006896">
    <property type="term" value="P:Golgi to vacuole transport"/>
    <property type="evidence" value="ECO:0007669"/>
    <property type="project" value="TreeGrafter"/>
</dbReference>
<dbReference type="EMBL" id="BRPK01000002">
    <property type="protein sequence ID" value="GLB34735.1"/>
    <property type="molecule type" value="Genomic_DNA"/>
</dbReference>
<dbReference type="Gene3D" id="6.10.250.860">
    <property type="match status" value="1"/>
</dbReference>
<dbReference type="GO" id="GO:0000938">
    <property type="term" value="C:GARP complex"/>
    <property type="evidence" value="ECO:0007669"/>
    <property type="project" value="InterPro"/>
</dbReference>
<dbReference type="InterPro" id="IPR039745">
    <property type="entry name" value="Vps54"/>
</dbReference>
<dbReference type="PANTHER" id="PTHR12965">
    <property type="entry name" value="VACUOLAR PROTEIN SORTING 54"/>
    <property type="match status" value="1"/>
</dbReference>
<dbReference type="GO" id="GO:0019905">
    <property type="term" value="F:syntaxin binding"/>
    <property type="evidence" value="ECO:0007669"/>
    <property type="project" value="TreeGrafter"/>
</dbReference>
<feature type="region of interest" description="Disordered" evidence="7">
    <location>
        <begin position="1051"/>
        <end position="1072"/>
    </location>
</feature>
<comment type="subcellular location">
    <subcellularLocation>
        <location evidence="1">Golgi apparatus</location>
        <location evidence="1">trans-Golgi network</location>
    </subcellularLocation>
</comment>
<accession>A0A9P3UKP8</accession>
<gene>
    <name evidence="9" type="ORF">LshimejAT787_0203000</name>
</gene>
<name>A0A9P3UKP8_LYOSH</name>
<dbReference type="GO" id="GO:0005829">
    <property type="term" value="C:cytosol"/>
    <property type="evidence" value="ECO:0007669"/>
    <property type="project" value="GOC"/>
</dbReference>
<dbReference type="GO" id="GO:0042147">
    <property type="term" value="P:retrograde transport, endosome to Golgi"/>
    <property type="evidence" value="ECO:0007669"/>
    <property type="project" value="InterPro"/>
</dbReference>
<feature type="region of interest" description="Disordered" evidence="7">
    <location>
        <begin position="522"/>
        <end position="549"/>
    </location>
</feature>
<dbReference type="GO" id="GO:0015031">
    <property type="term" value="P:protein transport"/>
    <property type="evidence" value="ECO:0007669"/>
    <property type="project" value="UniProtKB-KW"/>
</dbReference>
<feature type="compositionally biased region" description="Low complexity" evidence="7">
    <location>
        <begin position="1143"/>
        <end position="1167"/>
    </location>
</feature>
<keyword evidence="4" id="KW-0653">Protein transport</keyword>
<proteinExistence type="inferred from homology"/>
<evidence type="ECO:0000256" key="6">
    <source>
        <dbReference type="ARBA" id="ARBA00023054"/>
    </source>
</evidence>
<feature type="compositionally biased region" description="Low complexity" evidence="7">
    <location>
        <begin position="1306"/>
        <end position="1316"/>
    </location>
</feature>
<dbReference type="OrthoDB" id="10259024at2759"/>
<evidence type="ECO:0000256" key="5">
    <source>
        <dbReference type="ARBA" id="ARBA00023034"/>
    </source>
</evidence>